<dbReference type="EMBL" id="KK118922">
    <property type="protein sequence ID" value="KFM74209.1"/>
    <property type="molecule type" value="Genomic_DNA"/>
</dbReference>
<reference evidence="2 3" key="1">
    <citation type="submission" date="2013-11" db="EMBL/GenBank/DDBJ databases">
        <title>Genome sequencing of Stegodyphus mimosarum.</title>
        <authorList>
            <person name="Bechsgaard J."/>
        </authorList>
    </citation>
    <scope>NUCLEOTIDE SEQUENCE [LARGE SCALE GENOMIC DNA]</scope>
</reference>
<feature type="region of interest" description="Disordered" evidence="1">
    <location>
        <begin position="1"/>
        <end position="20"/>
    </location>
</feature>
<evidence type="ECO:0000313" key="2">
    <source>
        <dbReference type="EMBL" id="KFM74209.1"/>
    </source>
</evidence>
<dbReference type="OrthoDB" id="1716625at2759"/>
<evidence type="ECO:0000313" key="3">
    <source>
        <dbReference type="Proteomes" id="UP000054359"/>
    </source>
</evidence>
<dbReference type="AlphaFoldDB" id="A0A087UA20"/>
<organism evidence="2 3">
    <name type="scientific">Stegodyphus mimosarum</name>
    <name type="common">African social velvet spider</name>
    <dbReference type="NCBI Taxonomy" id="407821"/>
    <lineage>
        <taxon>Eukaryota</taxon>
        <taxon>Metazoa</taxon>
        <taxon>Ecdysozoa</taxon>
        <taxon>Arthropoda</taxon>
        <taxon>Chelicerata</taxon>
        <taxon>Arachnida</taxon>
        <taxon>Araneae</taxon>
        <taxon>Araneomorphae</taxon>
        <taxon>Entelegynae</taxon>
        <taxon>Eresoidea</taxon>
        <taxon>Eresidae</taxon>
        <taxon>Stegodyphus</taxon>
    </lineage>
</organism>
<sequence>MSGRVKKQRPATNTADSATLSLNERILKECHEFYTDPKN</sequence>
<protein>
    <submittedName>
        <fullName evidence="2">Uncharacterized protein</fullName>
    </submittedName>
</protein>
<dbReference type="Proteomes" id="UP000054359">
    <property type="component" value="Unassembled WGS sequence"/>
</dbReference>
<accession>A0A087UA20</accession>
<keyword evidence="3" id="KW-1185">Reference proteome</keyword>
<gene>
    <name evidence="2" type="ORF">X975_14364</name>
</gene>
<evidence type="ECO:0000256" key="1">
    <source>
        <dbReference type="SAM" id="MobiDB-lite"/>
    </source>
</evidence>
<feature type="non-terminal residue" evidence="2">
    <location>
        <position position="39"/>
    </location>
</feature>
<name>A0A087UA20_STEMI</name>
<feature type="compositionally biased region" description="Polar residues" evidence="1">
    <location>
        <begin position="10"/>
        <end position="20"/>
    </location>
</feature>
<proteinExistence type="predicted"/>